<feature type="non-terminal residue" evidence="2">
    <location>
        <position position="1"/>
    </location>
</feature>
<comment type="caution">
    <text evidence="2">The sequence shown here is derived from an EMBL/GenBank/DDBJ whole genome shotgun (WGS) entry which is preliminary data.</text>
</comment>
<dbReference type="Proteomes" id="UP000887013">
    <property type="component" value="Unassembled WGS sequence"/>
</dbReference>
<organism evidence="2 3">
    <name type="scientific">Nephila pilipes</name>
    <name type="common">Giant wood spider</name>
    <name type="synonym">Nephila maculata</name>
    <dbReference type="NCBI Taxonomy" id="299642"/>
    <lineage>
        <taxon>Eukaryota</taxon>
        <taxon>Metazoa</taxon>
        <taxon>Ecdysozoa</taxon>
        <taxon>Arthropoda</taxon>
        <taxon>Chelicerata</taxon>
        <taxon>Arachnida</taxon>
        <taxon>Araneae</taxon>
        <taxon>Araneomorphae</taxon>
        <taxon>Entelegynae</taxon>
        <taxon>Araneoidea</taxon>
        <taxon>Nephilidae</taxon>
        <taxon>Nephila</taxon>
    </lineage>
</organism>
<evidence type="ECO:0000256" key="1">
    <source>
        <dbReference type="SAM" id="MobiDB-lite"/>
    </source>
</evidence>
<name>A0A8X6U3K7_NEPPI</name>
<protein>
    <submittedName>
        <fullName evidence="2">Uncharacterized protein</fullName>
    </submittedName>
</protein>
<evidence type="ECO:0000313" key="3">
    <source>
        <dbReference type="Proteomes" id="UP000887013"/>
    </source>
</evidence>
<feature type="region of interest" description="Disordered" evidence="1">
    <location>
        <begin position="1"/>
        <end position="39"/>
    </location>
</feature>
<dbReference type="EMBL" id="BMAW01022517">
    <property type="protein sequence ID" value="GFT78136.1"/>
    <property type="molecule type" value="Genomic_DNA"/>
</dbReference>
<proteinExistence type="predicted"/>
<feature type="compositionally biased region" description="Basic and acidic residues" evidence="1">
    <location>
        <begin position="1"/>
        <end position="19"/>
    </location>
</feature>
<accession>A0A8X6U3K7</accession>
<evidence type="ECO:0000313" key="2">
    <source>
        <dbReference type="EMBL" id="GFT78136.1"/>
    </source>
</evidence>
<reference evidence="2" key="1">
    <citation type="submission" date="2020-08" db="EMBL/GenBank/DDBJ databases">
        <title>Multicomponent nature underlies the extraordinary mechanical properties of spider dragline silk.</title>
        <authorList>
            <person name="Kono N."/>
            <person name="Nakamura H."/>
            <person name="Mori M."/>
            <person name="Yoshida Y."/>
            <person name="Ohtoshi R."/>
            <person name="Malay A.D."/>
            <person name="Moran D.A.P."/>
            <person name="Tomita M."/>
            <person name="Numata K."/>
            <person name="Arakawa K."/>
        </authorList>
    </citation>
    <scope>NUCLEOTIDE SEQUENCE</scope>
</reference>
<dbReference type="AlphaFoldDB" id="A0A8X6U3K7"/>
<keyword evidence="3" id="KW-1185">Reference proteome</keyword>
<sequence length="49" mass="5679">RDSTTVDWRRETEPAEDRGNWVLKKGGQERKHKGGRTTDNVFFNPTGTF</sequence>
<gene>
    <name evidence="2" type="ORF">NPIL_578471</name>
</gene>